<evidence type="ECO:0000256" key="1">
    <source>
        <dbReference type="SAM" id="MobiDB-lite"/>
    </source>
</evidence>
<name>A0A834MDL0_RHYFE</name>
<accession>A0A834MDL0</accession>
<keyword evidence="3" id="KW-1185">Reference proteome</keyword>
<dbReference type="AlphaFoldDB" id="A0A834MDL0"/>
<evidence type="ECO:0000313" key="3">
    <source>
        <dbReference type="Proteomes" id="UP000625711"/>
    </source>
</evidence>
<protein>
    <submittedName>
        <fullName evidence="2">Uncharacterized protein</fullName>
    </submittedName>
</protein>
<reference evidence="2" key="1">
    <citation type="submission" date="2020-08" db="EMBL/GenBank/DDBJ databases">
        <title>Genome sequencing and assembly of the red palm weevil Rhynchophorus ferrugineus.</title>
        <authorList>
            <person name="Dias G.B."/>
            <person name="Bergman C.M."/>
            <person name="Manee M."/>
        </authorList>
    </citation>
    <scope>NUCLEOTIDE SEQUENCE</scope>
    <source>
        <strain evidence="2">AA-2017</strain>
        <tissue evidence="2">Whole larva</tissue>
    </source>
</reference>
<feature type="region of interest" description="Disordered" evidence="1">
    <location>
        <begin position="170"/>
        <end position="192"/>
    </location>
</feature>
<evidence type="ECO:0000313" key="2">
    <source>
        <dbReference type="EMBL" id="KAF7277741.1"/>
    </source>
</evidence>
<dbReference type="EMBL" id="JAACXV010000414">
    <property type="protein sequence ID" value="KAF7277741.1"/>
    <property type="molecule type" value="Genomic_DNA"/>
</dbReference>
<comment type="caution">
    <text evidence="2">The sequence shown here is derived from an EMBL/GenBank/DDBJ whole genome shotgun (WGS) entry which is preliminary data.</text>
</comment>
<sequence length="211" mass="24194">MSKSRRHCYPDNCGNVNCPNIRFNYQPTPDNPTSHNTKAASTFIRSYSSDIIDKVDQETTPVLKASDDSIDDNLNAARTYNDATFYFDELTSEEPISDIIKIDFARLKNLLWNTCFRPLFGPSLDETGNAENPSKLFRTFLGPRHDIHHDTHNIRHQINTPRPQLYPANLPVPNSTAIRSKRRRKEVEKEKGKKRDGSFLHYCCRCSCCNG</sequence>
<organism evidence="2 3">
    <name type="scientific">Rhynchophorus ferrugineus</name>
    <name type="common">Red palm weevil</name>
    <name type="synonym">Curculio ferrugineus</name>
    <dbReference type="NCBI Taxonomy" id="354439"/>
    <lineage>
        <taxon>Eukaryota</taxon>
        <taxon>Metazoa</taxon>
        <taxon>Ecdysozoa</taxon>
        <taxon>Arthropoda</taxon>
        <taxon>Hexapoda</taxon>
        <taxon>Insecta</taxon>
        <taxon>Pterygota</taxon>
        <taxon>Neoptera</taxon>
        <taxon>Endopterygota</taxon>
        <taxon>Coleoptera</taxon>
        <taxon>Polyphaga</taxon>
        <taxon>Cucujiformia</taxon>
        <taxon>Curculionidae</taxon>
        <taxon>Dryophthorinae</taxon>
        <taxon>Rhynchophorus</taxon>
    </lineage>
</organism>
<gene>
    <name evidence="2" type="ORF">GWI33_009287</name>
</gene>
<dbReference type="Proteomes" id="UP000625711">
    <property type="component" value="Unassembled WGS sequence"/>
</dbReference>
<proteinExistence type="predicted"/>